<name>A0A5N6MM12_9ASTR</name>
<dbReference type="Proteomes" id="UP000326396">
    <property type="component" value="Linkage Group LG5"/>
</dbReference>
<keyword evidence="3" id="KW-1185">Reference proteome</keyword>
<reference evidence="2 3" key="1">
    <citation type="submission" date="2019-05" db="EMBL/GenBank/DDBJ databases">
        <title>Mikania micrantha, genome provides insights into the molecular mechanism of rapid growth.</title>
        <authorList>
            <person name="Liu B."/>
        </authorList>
    </citation>
    <scope>NUCLEOTIDE SEQUENCE [LARGE SCALE GENOMIC DNA]</scope>
    <source>
        <strain evidence="2">NLD-2019</strain>
        <tissue evidence="2">Leaf</tissue>
    </source>
</reference>
<gene>
    <name evidence="2" type="ORF">E3N88_29557</name>
</gene>
<dbReference type="EMBL" id="SZYD01000015">
    <property type="protein sequence ID" value="KAD3640334.1"/>
    <property type="molecule type" value="Genomic_DNA"/>
</dbReference>
<evidence type="ECO:0000313" key="3">
    <source>
        <dbReference type="Proteomes" id="UP000326396"/>
    </source>
</evidence>
<accession>A0A5N6MM12</accession>
<keyword evidence="1" id="KW-0472">Membrane</keyword>
<sequence>MGSRSEDIDDTSTPESLLLTAADSFRHTSSPATAVLIISTLVAVSGSFVFGSANKKLKDSSVVTMDQLELVMGRILDPLSRV</sequence>
<proteinExistence type="predicted"/>
<evidence type="ECO:0000256" key="1">
    <source>
        <dbReference type="SAM" id="Phobius"/>
    </source>
</evidence>
<evidence type="ECO:0000313" key="2">
    <source>
        <dbReference type="EMBL" id="KAD3640334.1"/>
    </source>
</evidence>
<organism evidence="2 3">
    <name type="scientific">Mikania micrantha</name>
    <name type="common">bitter vine</name>
    <dbReference type="NCBI Taxonomy" id="192012"/>
    <lineage>
        <taxon>Eukaryota</taxon>
        <taxon>Viridiplantae</taxon>
        <taxon>Streptophyta</taxon>
        <taxon>Embryophyta</taxon>
        <taxon>Tracheophyta</taxon>
        <taxon>Spermatophyta</taxon>
        <taxon>Magnoliopsida</taxon>
        <taxon>eudicotyledons</taxon>
        <taxon>Gunneridae</taxon>
        <taxon>Pentapetalae</taxon>
        <taxon>asterids</taxon>
        <taxon>campanulids</taxon>
        <taxon>Asterales</taxon>
        <taxon>Asteraceae</taxon>
        <taxon>Asteroideae</taxon>
        <taxon>Heliantheae alliance</taxon>
        <taxon>Eupatorieae</taxon>
        <taxon>Mikania</taxon>
    </lineage>
</organism>
<dbReference type="OrthoDB" id="1929005at2759"/>
<comment type="caution">
    <text evidence="2">The sequence shown here is derived from an EMBL/GenBank/DDBJ whole genome shotgun (WGS) entry which is preliminary data.</text>
</comment>
<keyword evidence="1" id="KW-1133">Transmembrane helix</keyword>
<dbReference type="AlphaFoldDB" id="A0A5N6MM12"/>
<keyword evidence="1" id="KW-0812">Transmembrane</keyword>
<protein>
    <submittedName>
        <fullName evidence="2">Uncharacterized protein</fullName>
    </submittedName>
</protein>
<feature type="transmembrane region" description="Helical" evidence="1">
    <location>
        <begin position="32"/>
        <end position="51"/>
    </location>
</feature>